<protein>
    <submittedName>
        <fullName evidence="2">Uncharacterized protein</fullName>
    </submittedName>
</protein>
<evidence type="ECO:0000313" key="2">
    <source>
        <dbReference type="EMBL" id="KAK7339501.1"/>
    </source>
</evidence>
<dbReference type="AlphaFoldDB" id="A0AAN9QM62"/>
<accession>A0AAN9QM62</accession>
<comment type="caution">
    <text evidence="2">The sequence shown here is derived from an EMBL/GenBank/DDBJ whole genome shotgun (WGS) entry which is preliminary data.</text>
</comment>
<sequence length="187" mass="21668">MGRKATNLNDGTLSLEADLASFLPAWRIKRLPERIGADFVNRPWVTRTSPRELSWRRNFSLLLSARRPFPCSSSTLFYINHRCGLLFIFHGRGVRGALILSLPGWSCLPWRGNPRGYRGDKTSSPCMYGLILVYLPFFLELIFAFSVLTLNDYELEDRFKIQPSFAHASRDLRETLLKIFIIHNEFR</sequence>
<evidence type="ECO:0000313" key="3">
    <source>
        <dbReference type="Proteomes" id="UP001367508"/>
    </source>
</evidence>
<keyword evidence="1" id="KW-1133">Transmembrane helix</keyword>
<dbReference type="Proteomes" id="UP001367508">
    <property type="component" value="Unassembled WGS sequence"/>
</dbReference>
<keyword evidence="1" id="KW-0472">Membrane</keyword>
<proteinExistence type="predicted"/>
<keyword evidence="1" id="KW-0812">Transmembrane</keyword>
<dbReference type="EMBL" id="JAYMYQ010000004">
    <property type="protein sequence ID" value="KAK7339501.1"/>
    <property type="molecule type" value="Genomic_DNA"/>
</dbReference>
<gene>
    <name evidence="2" type="ORF">VNO77_20172</name>
</gene>
<name>A0AAN9QM62_CANGL</name>
<feature type="transmembrane region" description="Helical" evidence="1">
    <location>
        <begin position="127"/>
        <end position="150"/>
    </location>
</feature>
<organism evidence="2 3">
    <name type="scientific">Canavalia gladiata</name>
    <name type="common">Sword bean</name>
    <name type="synonym">Dolichos gladiatus</name>
    <dbReference type="NCBI Taxonomy" id="3824"/>
    <lineage>
        <taxon>Eukaryota</taxon>
        <taxon>Viridiplantae</taxon>
        <taxon>Streptophyta</taxon>
        <taxon>Embryophyta</taxon>
        <taxon>Tracheophyta</taxon>
        <taxon>Spermatophyta</taxon>
        <taxon>Magnoliopsida</taxon>
        <taxon>eudicotyledons</taxon>
        <taxon>Gunneridae</taxon>
        <taxon>Pentapetalae</taxon>
        <taxon>rosids</taxon>
        <taxon>fabids</taxon>
        <taxon>Fabales</taxon>
        <taxon>Fabaceae</taxon>
        <taxon>Papilionoideae</taxon>
        <taxon>50 kb inversion clade</taxon>
        <taxon>NPAAA clade</taxon>
        <taxon>indigoferoid/millettioid clade</taxon>
        <taxon>Phaseoleae</taxon>
        <taxon>Canavalia</taxon>
    </lineage>
</organism>
<keyword evidence="3" id="KW-1185">Reference proteome</keyword>
<reference evidence="2 3" key="1">
    <citation type="submission" date="2024-01" db="EMBL/GenBank/DDBJ databases">
        <title>The genomes of 5 underutilized Papilionoideae crops provide insights into root nodulation and disease resistanc.</title>
        <authorList>
            <person name="Jiang F."/>
        </authorList>
    </citation>
    <scope>NUCLEOTIDE SEQUENCE [LARGE SCALE GENOMIC DNA]</scope>
    <source>
        <strain evidence="2">LVBAO_FW01</strain>
        <tissue evidence="2">Leaves</tissue>
    </source>
</reference>
<evidence type="ECO:0000256" key="1">
    <source>
        <dbReference type="SAM" id="Phobius"/>
    </source>
</evidence>